<comment type="similarity">
    <text evidence="7">Belongs to the TonB-dependent receptor family.</text>
</comment>
<evidence type="ECO:0000313" key="10">
    <source>
        <dbReference type="EMBL" id="RTZ03193.1"/>
    </source>
</evidence>
<comment type="subcellular location">
    <subcellularLocation>
        <location evidence="1 7">Cell outer membrane</location>
        <topology evidence="1 7">Multi-pass membrane protein</topology>
    </subcellularLocation>
</comment>
<keyword evidence="3 7" id="KW-1134">Transmembrane beta strand</keyword>
<dbReference type="InterPro" id="IPR037066">
    <property type="entry name" value="Plug_dom_sf"/>
</dbReference>
<name>A0A3S0UY39_9FLAO</name>
<evidence type="ECO:0000259" key="9">
    <source>
        <dbReference type="Pfam" id="PF07715"/>
    </source>
</evidence>
<keyword evidence="5 7" id="KW-0472">Membrane</keyword>
<dbReference type="GO" id="GO:0009279">
    <property type="term" value="C:cell outer membrane"/>
    <property type="evidence" value="ECO:0007669"/>
    <property type="project" value="UniProtKB-SubCell"/>
</dbReference>
<evidence type="ECO:0000256" key="3">
    <source>
        <dbReference type="ARBA" id="ARBA00022452"/>
    </source>
</evidence>
<dbReference type="Pfam" id="PF07715">
    <property type="entry name" value="Plug"/>
    <property type="match status" value="1"/>
</dbReference>
<feature type="signal peptide" evidence="8">
    <location>
        <begin position="1"/>
        <end position="23"/>
    </location>
</feature>
<keyword evidence="11" id="KW-1185">Reference proteome</keyword>
<evidence type="ECO:0000256" key="7">
    <source>
        <dbReference type="PROSITE-ProRule" id="PRU01360"/>
    </source>
</evidence>
<dbReference type="InterPro" id="IPR023997">
    <property type="entry name" value="TonB-dep_OMP_SusC/RagA_CS"/>
</dbReference>
<keyword evidence="2 7" id="KW-0813">Transport</keyword>
<dbReference type="AlphaFoldDB" id="A0A3S0UY39"/>
<dbReference type="Pfam" id="PF13715">
    <property type="entry name" value="CarbopepD_reg_2"/>
    <property type="match status" value="1"/>
</dbReference>
<dbReference type="InterPro" id="IPR039426">
    <property type="entry name" value="TonB-dep_rcpt-like"/>
</dbReference>
<dbReference type="Gene3D" id="2.60.40.1120">
    <property type="entry name" value="Carboxypeptidase-like, regulatory domain"/>
    <property type="match status" value="1"/>
</dbReference>
<dbReference type="RefSeq" id="WP_126562628.1">
    <property type="nucleotide sequence ID" value="NZ_RYDJ01000014.1"/>
</dbReference>
<evidence type="ECO:0000256" key="8">
    <source>
        <dbReference type="SAM" id="SignalP"/>
    </source>
</evidence>
<gene>
    <name evidence="10" type="ORF">EKL98_11995</name>
</gene>
<dbReference type="InterPro" id="IPR036942">
    <property type="entry name" value="Beta-barrel_TonB_sf"/>
</dbReference>
<organism evidence="10 11">
    <name type="scientific">Flavobacterium bomense</name>
    <dbReference type="NCBI Taxonomy" id="2497483"/>
    <lineage>
        <taxon>Bacteria</taxon>
        <taxon>Pseudomonadati</taxon>
        <taxon>Bacteroidota</taxon>
        <taxon>Flavobacteriia</taxon>
        <taxon>Flavobacteriales</taxon>
        <taxon>Flavobacteriaceae</taxon>
        <taxon>Flavobacterium</taxon>
    </lineage>
</organism>
<dbReference type="InterPro" id="IPR023996">
    <property type="entry name" value="TonB-dep_OMP_SusC/RagA"/>
</dbReference>
<evidence type="ECO:0000256" key="5">
    <source>
        <dbReference type="ARBA" id="ARBA00023136"/>
    </source>
</evidence>
<proteinExistence type="inferred from homology"/>
<sequence length="988" mass="105649">MKNSLIKGLMVFLTMLCTSLTYSQDVSGTVSDGSGPLPGASVLVKGTTNGAQTDFDGKFTIKNVGSNAVLVFSYIGLKSQEVNVAGKSTISVVLKEDSAELKEVVVIGYGTVKKKDATGAVDQISSKKFDNVAAINPAELLRGKVAGVQITSSSGEPGAANSIRIRGNGTLRGGNGPLIVVDGVPLAGGDVSAGGANMNLGSMSAKDPLSFINQNDIESMSILKDASSTAIYGARGANGVIIITTKKGKSKVPELTYSTSYTTSSYASKFDVLSTDEFIAATPGQTANHFGGAFDWKKQVLQTGNTVNHDLSFSSGTDNSSTRVSLGMANTDGIVRNTGLDKISASFYNSNDFFDGKVILETRIAYSNIKDRRGLITNDTGYIGNLLSAALYWNPTRSVYDPAQPGGYTRVSGDYLNPVHLMNSFSNNGDLSKLLGSLTTTVKLTNSLKYNMVVGIETSNSSVKQQATPDLNIQDFATATNPADLKTYRGQATVSNDQRVNKTIEHNLTFTKDITKNINLNAIVGYSYYNYASNGTYVSAKGFAATQTNLLENMEGGIPTETRVGSYKGLVDMQSVFARASLAFYNKLNLDLTVRRDGSSKTAAGKKYGNFPSLGLAYKLVDGKDGLVNDFKLRGNIGKTGNTEFPRNSSVGIIEYNGPNQFNVVNNANSQLTWETTTSYGVGTDFALLNNKLTGSVDYFNKNTTDLIVGIPSTSGQPSPQGIKYTNLPANLINKGVEVSLSYKVIDTDDLTWDISGNVAFLSNTIENLGAANVYNVGAIHGQGLSDAYVQRIQDGHPLYTYYLPTFTGYDANGISQYADGGAVKLLDKQPLPKMTAGFSSSLAYKGFDFSTSLYGNFGNYLFNNTNVALFYQNQLGGKNVTPEVANSVQSRSDANTPSTKYLEKGDFIRMGNLTLGYTVKGDVLERFKVKSARLYVNGSNLFIITKYSGFDPEVDTNKSLNGVPSAGIDYLSYPRARTLSVGLNVTF</sequence>
<feature type="chain" id="PRO_5018553138" evidence="8">
    <location>
        <begin position="24"/>
        <end position="988"/>
    </location>
</feature>
<dbReference type="NCBIfam" id="TIGR04057">
    <property type="entry name" value="SusC_RagA_signa"/>
    <property type="match status" value="1"/>
</dbReference>
<feature type="domain" description="TonB-dependent receptor plug" evidence="9">
    <location>
        <begin position="113"/>
        <end position="240"/>
    </location>
</feature>
<keyword evidence="8" id="KW-0732">Signal</keyword>
<evidence type="ECO:0000256" key="6">
    <source>
        <dbReference type="ARBA" id="ARBA00023237"/>
    </source>
</evidence>
<keyword evidence="6 7" id="KW-0998">Cell outer membrane</keyword>
<keyword evidence="4 7" id="KW-0812">Transmembrane</keyword>
<evidence type="ECO:0000256" key="2">
    <source>
        <dbReference type="ARBA" id="ARBA00022448"/>
    </source>
</evidence>
<dbReference type="SUPFAM" id="SSF49464">
    <property type="entry name" value="Carboxypeptidase regulatory domain-like"/>
    <property type="match status" value="1"/>
</dbReference>
<dbReference type="Gene3D" id="2.170.130.10">
    <property type="entry name" value="TonB-dependent receptor, plug domain"/>
    <property type="match status" value="1"/>
</dbReference>
<comment type="caution">
    <text evidence="10">The sequence shown here is derived from an EMBL/GenBank/DDBJ whole genome shotgun (WGS) entry which is preliminary data.</text>
</comment>
<accession>A0A3S0UY39</accession>
<dbReference type="NCBIfam" id="TIGR04056">
    <property type="entry name" value="OMP_RagA_SusC"/>
    <property type="match status" value="1"/>
</dbReference>
<dbReference type="InterPro" id="IPR012910">
    <property type="entry name" value="Plug_dom"/>
</dbReference>
<dbReference type="PROSITE" id="PS52016">
    <property type="entry name" value="TONB_DEPENDENT_REC_3"/>
    <property type="match status" value="1"/>
</dbReference>
<reference evidence="10 11" key="1">
    <citation type="submission" date="2018-12" db="EMBL/GenBank/DDBJ databases">
        <title>Flavobacterium sp. nov., isolated from glacier ice.</title>
        <authorList>
            <person name="Liu Q."/>
            <person name="Xin Y.-H."/>
        </authorList>
    </citation>
    <scope>NUCLEOTIDE SEQUENCE [LARGE SCALE GENOMIC DNA]</scope>
    <source>
        <strain evidence="10 11">RB1N8</strain>
    </source>
</reference>
<dbReference type="Proteomes" id="UP000280825">
    <property type="component" value="Unassembled WGS sequence"/>
</dbReference>
<dbReference type="Gene3D" id="2.40.170.20">
    <property type="entry name" value="TonB-dependent receptor, beta-barrel domain"/>
    <property type="match status" value="1"/>
</dbReference>
<evidence type="ECO:0000256" key="4">
    <source>
        <dbReference type="ARBA" id="ARBA00022692"/>
    </source>
</evidence>
<dbReference type="InterPro" id="IPR008969">
    <property type="entry name" value="CarboxyPept-like_regulatory"/>
</dbReference>
<dbReference type="EMBL" id="RYDJ01000014">
    <property type="protein sequence ID" value="RTZ03193.1"/>
    <property type="molecule type" value="Genomic_DNA"/>
</dbReference>
<evidence type="ECO:0000256" key="1">
    <source>
        <dbReference type="ARBA" id="ARBA00004571"/>
    </source>
</evidence>
<dbReference type="SUPFAM" id="SSF56935">
    <property type="entry name" value="Porins"/>
    <property type="match status" value="1"/>
</dbReference>
<evidence type="ECO:0000313" key="11">
    <source>
        <dbReference type="Proteomes" id="UP000280825"/>
    </source>
</evidence>
<protein>
    <submittedName>
        <fullName evidence="10">SusC/RagA family TonB-linked outer membrane protein</fullName>
    </submittedName>
</protein>